<dbReference type="AlphaFoldDB" id="U4TKB5"/>
<keyword evidence="1" id="KW-0732">Signal</keyword>
<proteinExistence type="predicted"/>
<dbReference type="STRING" id="1231336.L248_2690"/>
<accession>U4TKB5</accession>
<dbReference type="EMBL" id="KI271587">
    <property type="protein sequence ID" value="ERL65291.1"/>
    <property type="molecule type" value="Genomic_DNA"/>
</dbReference>
<sequence length="155" mass="17128">MSLLLLALAILYRGRTYADNTPIQQDETIKMGQEAVFPFGTMVVTDARVLASPDTELTHSNRVVQISLRTTIQKQLTLMVLNINQHVVKTPLMGMGSKGGFSQRLTGNTVRLVYALPDQFSAASLSLRLSADYSGIQRMQHKRPVLLIDLTKRGG</sequence>
<name>U4TKB5_9LACO</name>
<gene>
    <name evidence="2" type="ORF">L248_2690</name>
</gene>
<evidence type="ECO:0000313" key="2">
    <source>
        <dbReference type="EMBL" id="ERL65291.1"/>
    </source>
</evidence>
<feature type="chain" id="PRO_5039161851" evidence="1">
    <location>
        <begin position="19"/>
        <end position="155"/>
    </location>
</feature>
<dbReference type="HOGENOM" id="CLU_1693291_0_0_9"/>
<organism evidence="2 3">
    <name type="scientific">Schleiferilactobacillus shenzhenensis LY-73</name>
    <dbReference type="NCBI Taxonomy" id="1231336"/>
    <lineage>
        <taxon>Bacteria</taxon>
        <taxon>Bacillati</taxon>
        <taxon>Bacillota</taxon>
        <taxon>Bacilli</taxon>
        <taxon>Lactobacillales</taxon>
        <taxon>Lactobacillaceae</taxon>
        <taxon>Schleiferilactobacillus</taxon>
    </lineage>
</organism>
<evidence type="ECO:0000256" key="1">
    <source>
        <dbReference type="SAM" id="SignalP"/>
    </source>
</evidence>
<dbReference type="Proteomes" id="UP000030647">
    <property type="component" value="Unassembled WGS sequence"/>
</dbReference>
<keyword evidence="3" id="KW-1185">Reference proteome</keyword>
<protein>
    <submittedName>
        <fullName evidence="2">Uncharacterized protein</fullName>
    </submittedName>
</protein>
<feature type="signal peptide" evidence="1">
    <location>
        <begin position="1"/>
        <end position="18"/>
    </location>
</feature>
<reference evidence="3" key="1">
    <citation type="journal article" date="2013" name="Genome Announc.">
        <title>Whole-Genome Sequencing of Lactobacillus shenzhenensis Strain LY-73T.</title>
        <authorList>
            <person name="Lin Z."/>
            <person name="Liu Z."/>
            <person name="Yang R."/>
            <person name="Zou Y."/>
            <person name="Wan D."/>
            <person name="Chen J."/>
            <person name="Guo M."/>
            <person name="Zhao J."/>
            <person name="Fang C."/>
            <person name="Yang R."/>
            <person name="Liu F."/>
        </authorList>
    </citation>
    <scope>NUCLEOTIDE SEQUENCE [LARGE SCALE GENOMIC DNA]</scope>
    <source>
        <strain evidence="3">LY-73</strain>
    </source>
</reference>
<evidence type="ECO:0000313" key="3">
    <source>
        <dbReference type="Proteomes" id="UP000030647"/>
    </source>
</evidence>